<proteinExistence type="predicted"/>
<keyword evidence="2" id="KW-0378">Hydrolase</keyword>
<sequence length="228" mass="26778">MKDMTVDNFDEFMTREWPTEEMKNKRKRKRVDKDTFTSVKHIKLFPDQLLVLSELLRDTFDRLFARTYGNQILFGPDDLFRQEHITTIIENLGTFTTVTDLRKLIGGEVIAGQMEILLEAINGYIKGPLAEETKRGIDQVRAEEDMRMAILQEEEEARAREEEIDREVARLEFQRIEAQRLLDLEKRLARELAEKAWKEEQAEHMAMLVRQAGEDADRRGVKSIHQGR</sequence>
<dbReference type="AlphaFoldDB" id="A0A5B0MBZ7"/>
<keyword evidence="1" id="KW-0175">Coiled coil</keyword>
<comment type="caution">
    <text evidence="2">The sequence shown here is derived from an EMBL/GenBank/DDBJ whole genome shotgun (WGS) entry which is preliminary data.</text>
</comment>
<dbReference type="GO" id="GO:0004386">
    <property type="term" value="F:helicase activity"/>
    <property type="evidence" value="ECO:0007669"/>
    <property type="project" value="UniProtKB-KW"/>
</dbReference>
<evidence type="ECO:0000313" key="3">
    <source>
        <dbReference type="Proteomes" id="UP000324748"/>
    </source>
</evidence>
<organism evidence="2 3">
    <name type="scientific">Puccinia graminis f. sp. tritici</name>
    <dbReference type="NCBI Taxonomy" id="56615"/>
    <lineage>
        <taxon>Eukaryota</taxon>
        <taxon>Fungi</taxon>
        <taxon>Dikarya</taxon>
        <taxon>Basidiomycota</taxon>
        <taxon>Pucciniomycotina</taxon>
        <taxon>Pucciniomycetes</taxon>
        <taxon>Pucciniales</taxon>
        <taxon>Pucciniaceae</taxon>
        <taxon>Puccinia</taxon>
    </lineage>
</organism>
<feature type="coiled-coil region" evidence="1">
    <location>
        <begin position="150"/>
        <end position="179"/>
    </location>
</feature>
<keyword evidence="2" id="KW-0067">ATP-binding</keyword>
<keyword evidence="3" id="KW-1185">Reference proteome</keyword>
<dbReference type="EMBL" id="VSWC01000158">
    <property type="protein sequence ID" value="KAA1073528.1"/>
    <property type="molecule type" value="Genomic_DNA"/>
</dbReference>
<accession>A0A5B0MBZ7</accession>
<name>A0A5B0MBZ7_PUCGR</name>
<protein>
    <submittedName>
        <fullName evidence="2">ATP-dependent DNA helicase sgs1</fullName>
    </submittedName>
</protein>
<evidence type="ECO:0000313" key="2">
    <source>
        <dbReference type="EMBL" id="KAA1073528.1"/>
    </source>
</evidence>
<reference evidence="2 3" key="1">
    <citation type="submission" date="2019-05" db="EMBL/GenBank/DDBJ databases">
        <title>Emergence of the Ug99 lineage of the wheat stem rust pathogen through somatic hybridization.</title>
        <authorList>
            <person name="Li F."/>
            <person name="Upadhyaya N.M."/>
            <person name="Sperschneider J."/>
            <person name="Matny O."/>
            <person name="Nguyen-Phuc H."/>
            <person name="Mago R."/>
            <person name="Raley C."/>
            <person name="Miller M.E."/>
            <person name="Silverstein K.A.T."/>
            <person name="Henningsen E."/>
            <person name="Hirsch C.D."/>
            <person name="Visser B."/>
            <person name="Pretorius Z.A."/>
            <person name="Steffenson B.J."/>
            <person name="Schwessinger B."/>
            <person name="Dodds P.N."/>
            <person name="Figueroa M."/>
        </authorList>
    </citation>
    <scope>NUCLEOTIDE SEQUENCE [LARGE SCALE GENOMIC DNA]</scope>
    <source>
        <strain evidence="2">21-0</strain>
    </source>
</reference>
<evidence type="ECO:0000256" key="1">
    <source>
        <dbReference type="SAM" id="Coils"/>
    </source>
</evidence>
<keyword evidence="2" id="KW-0347">Helicase</keyword>
<dbReference type="Proteomes" id="UP000324748">
    <property type="component" value="Unassembled WGS sequence"/>
</dbReference>
<gene>
    <name evidence="2" type="primary">SGS1_43</name>
    <name evidence="2" type="ORF">PGT21_014760</name>
</gene>
<keyword evidence="2" id="KW-0547">Nucleotide-binding</keyword>